<evidence type="ECO:0000313" key="5">
    <source>
        <dbReference type="Proteomes" id="UP000038009"/>
    </source>
</evidence>
<comment type="caution">
    <text evidence="4">The sequence shown here is derived from an EMBL/GenBank/DDBJ whole genome shotgun (WGS) entry which is preliminary data.</text>
</comment>
<dbReference type="OMA" id="NGCVCLY"/>
<dbReference type="InterPro" id="IPR004871">
    <property type="entry name" value="RSE1/DDB1/CPSF1_C"/>
</dbReference>
<evidence type="ECO:0000259" key="3">
    <source>
        <dbReference type="Pfam" id="PF23726"/>
    </source>
</evidence>
<protein>
    <submittedName>
        <fullName evidence="4">Putative CPSF-domain protein</fullName>
    </submittedName>
</protein>
<name>A0A0N1PBJ0_LEPSE</name>
<dbReference type="InterPro" id="IPR015943">
    <property type="entry name" value="WD40/YVTN_repeat-like_dom_sf"/>
</dbReference>
<evidence type="ECO:0000259" key="2">
    <source>
        <dbReference type="Pfam" id="PF03178"/>
    </source>
</evidence>
<dbReference type="Pfam" id="PF03178">
    <property type="entry name" value="CPSF_A"/>
    <property type="match status" value="1"/>
</dbReference>
<dbReference type="EMBL" id="LJSK01000343">
    <property type="protein sequence ID" value="KPI83651.1"/>
    <property type="molecule type" value="Genomic_DNA"/>
</dbReference>
<dbReference type="OrthoDB" id="433457at2759"/>
<dbReference type="InterPro" id="IPR050358">
    <property type="entry name" value="RSE1/DDB1/CFT1"/>
</dbReference>
<gene>
    <name evidence="4" type="ORF">ABL78_7307</name>
</gene>
<feature type="region of interest" description="Disordered" evidence="1">
    <location>
        <begin position="896"/>
        <end position="919"/>
    </location>
</feature>
<dbReference type="VEuPathDB" id="TriTrypDB:Lsey_0343_0030"/>
<dbReference type="GO" id="GO:0005634">
    <property type="term" value="C:nucleus"/>
    <property type="evidence" value="ECO:0007669"/>
    <property type="project" value="InterPro"/>
</dbReference>
<sequence length="1354" mass="146263">MYVVSTSRPPTAVFGAAVGFFCGDSTAYVVVNRGTLLSLFVCRAGDLGIDHVQDIHLPCTFKYIFAVPIAEQTPPYKLSRHLLFLCTIKQEVLLVALEKAAEPSREANAFITTTLFQSGPDDCLYQYDPGEIDLCCCSTAPLGSSSSPSPPPPPFVAFALTRGSLYFFDVFAALAQEGLKRKRNSHLARLFSPEILAEVAHRGKSTVFTHCYLHATEYDVRDIAFGYHSPSLAAPLFSPSQRVVTGGPKANSASAPFYVLYADASGKMHVSEYELSVMAVAADGDGARRAVVGSATRLPGQSWAPSSPTSEVTSFLSFHDRRLQRRGFLQSNVDPTAVRIVGSYHGLFVVGNQLVTLIQQVRPRKTVSSREIPSHRGTLEVSCATVSVDARDLVVGFSDGVLVRVVVQPAELSGEETELEFQFVPQPAPTIPSGIVALRQDLYMLYSRFDSTLTIRLGEMTCERVLHNCGPVLDMATQQNGPRCSVLACMGVQRSGGVSVLRTAVMLREQGVVPLAHSPQCVLCAGGLLCVSSVVANRFFRVSTRSSSVEELPANVFPAVVAKHPLVELGQDAALDQLILVSSRGVVWMRLLGARCEVVAQLPRNRNEPDYLFANARYGLLALCDGKDVTVYHGQDPIFSLPSETGVEVSALSLLTFQLLCVGDWDGNVVLYELKRPRPEVVGRLRLGSVARSIASVAPHPAALEKGGPVRLIYVGTLDGCLIETTAALISSGSVRRSIFVAPHPLELQQLGGHVGLLCLGSVPLVVLCKPEGVQLTGLHLMGVSAAATLDADQQCYALYSKQDGQLHIGSLDSLEKTTRTFLSLGDTATLLHDTPQWGGSVVAVRKVERDEVVFLPSSLVHSPWATDLSDCRAGAVPLLENERCVFLQTMSLDGAENPGGSDRGGDRLDSSAPASGAKSEYDWPQVLLVGSSFTFPDEQRARSGRITWLSLCEAHQRKRLVTIASKDIGGALQCCAVVPNYKGRIALGVNGCVCLYKWNAEDQTFVAEERCRLGLTVTKLIPLHNTKLATSILVALDVRYSAFFVEVDTLQGSLKVLCRDANLRGIMDGYIGSDTDDLCLFDDNLNFTSLRVTQLEPPDDAEKSASAAPMYRFEVRAQCHLGDLVTCVRPGSFAATSILSAAESSASLSGATAPMQLLLPGIAGPQLVFASVSGAFGVVTPLLLPTYLVLHSVEMALERITASFAAGLCHHTFKDILQPGQERGVSLVASQKGGTLTRDRLKRYEAINIVDGDFVERFLLLSHTERTHVCQVASEIILLVWTERANDKGEFVPQPPTQEQCRFVAGTATKSLARYPAEVLAKLNNYLQSNDLPAIPLSPTTLEQLLVNLQRVH</sequence>
<reference evidence="4 5" key="1">
    <citation type="journal article" date="2015" name="PLoS Pathog.">
        <title>Leptomonas seymouri: Adaptations to the Dixenous Life Cycle Analyzed by Genome Sequencing, Transcriptome Profiling and Co-infection with Leishmania donovani.</title>
        <authorList>
            <person name="Kraeva N."/>
            <person name="Butenko A."/>
            <person name="Hlavacova J."/>
            <person name="Kostygov A."/>
            <person name="Myskova J."/>
            <person name="Grybchuk D."/>
            <person name="Lestinova T."/>
            <person name="Votypka J."/>
            <person name="Volf P."/>
            <person name="Opperdoes F."/>
            <person name="Flegontov P."/>
            <person name="Lukes J."/>
            <person name="Yurchenko V."/>
        </authorList>
    </citation>
    <scope>NUCLEOTIDE SEQUENCE [LARGE SCALE GENOMIC DNA]</scope>
    <source>
        <strain evidence="4 5">ATCC 30220</strain>
    </source>
</reference>
<proteinExistence type="predicted"/>
<keyword evidence="5" id="KW-1185">Reference proteome</keyword>
<feature type="domain" description="RSE1/DDB1/CPSF1 second beta-propeller" evidence="3">
    <location>
        <begin position="568"/>
        <end position="811"/>
    </location>
</feature>
<dbReference type="InterPro" id="IPR036322">
    <property type="entry name" value="WD40_repeat_dom_sf"/>
</dbReference>
<dbReference type="Proteomes" id="UP000038009">
    <property type="component" value="Unassembled WGS sequence"/>
</dbReference>
<dbReference type="PANTHER" id="PTHR10644">
    <property type="entry name" value="DNA REPAIR/RNA PROCESSING CPSF FAMILY"/>
    <property type="match status" value="1"/>
</dbReference>
<dbReference type="Pfam" id="PF23726">
    <property type="entry name" value="Beta-prop_RSE1_2nd"/>
    <property type="match status" value="1"/>
</dbReference>
<accession>A0A0N1PBJ0</accession>
<dbReference type="SUPFAM" id="SSF50978">
    <property type="entry name" value="WD40 repeat-like"/>
    <property type="match status" value="1"/>
</dbReference>
<evidence type="ECO:0000313" key="4">
    <source>
        <dbReference type="EMBL" id="KPI83651.1"/>
    </source>
</evidence>
<evidence type="ECO:0000256" key="1">
    <source>
        <dbReference type="SAM" id="MobiDB-lite"/>
    </source>
</evidence>
<dbReference type="Gene3D" id="2.130.10.10">
    <property type="entry name" value="YVTN repeat-like/Quinoprotein amine dehydrogenase"/>
    <property type="match status" value="2"/>
</dbReference>
<feature type="domain" description="RSE1/DDB1/CPSF1 C-terminal" evidence="2">
    <location>
        <begin position="876"/>
        <end position="1260"/>
    </location>
</feature>
<dbReference type="InterPro" id="IPR058543">
    <property type="entry name" value="Beta-prop_RSE1/DDB1/CPSF1_2nd"/>
</dbReference>
<dbReference type="GO" id="GO:0003676">
    <property type="term" value="F:nucleic acid binding"/>
    <property type="evidence" value="ECO:0007669"/>
    <property type="project" value="InterPro"/>
</dbReference>
<organism evidence="4 5">
    <name type="scientific">Leptomonas seymouri</name>
    <dbReference type="NCBI Taxonomy" id="5684"/>
    <lineage>
        <taxon>Eukaryota</taxon>
        <taxon>Discoba</taxon>
        <taxon>Euglenozoa</taxon>
        <taxon>Kinetoplastea</taxon>
        <taxon>Metakinetoplastina</taxon>
        <taxon>Trypanosomatida</taxon>
        <taxon>Trypanosomatidae</taxon>
        <taxon>Leishmaniinae</taxon>
        <taxon>Leptomonas</taxon>
    </lineage>
</organism>